<reference evidence="2" key="2">
    <citation type="submission" date="2017-05" db="UniProtKB">
        <authorList>
            <consortium name="EnsemblMetazoa"/>
        </authorList>
    </citation>
    <scope>IDENTIFICATION</scope>
</reference>
<dbReference type="GO" id="GO:0003950">
    <property type="term" value="F:NAD+ poly-ADP-ribosyltransferase activity"/>
    <property type="evidence" value="ECO:0007669"/>
    <property type="project" value="InterPro"/>
</dbReference>
<keyword evidence="3" id="KW-1185">Reference proteome</keyword>
<dbReference type="Pfam" id="PF00644">
    <property type="entry name" value="PARP"/>
    <property type="match status" value="1"/>
</dbReference>
<dbReference type="KEGG" id="aqu:105313063"/>
<dbReference type="Gene3D" id="3.90.228.10">
    <property type="match status" value="1"/>
</dbReference>
<reference evidence="3" key="1">
    <citation type="journal article" date="2010" name="Nature">
        <title>The Amphimedon queenslandica genome and the evolution of animal complexity.</title>
        <authorList>
            <person name="Srivastava M."/>
            <person name="Simakov O."/>
            <person name="Chapman J."/>
            <person name="Fahey B."/>
            <person name="Gauthier M.E."/>
            <person name="Mitros T."/>
            <person name="Richards G.S."/>
            <person name="Conaco C."/>
            <person name="Dacre M."/>
            <person name="Hellsten U."/>
            <person name="Larroux C."/>
            <person name="Putnam N.H."/>
            <person name="Stanke M."/>
            <person name="Adamska M."/>
            <person name="Darling A."/>
            <person name="Degnan S.M."/>
            <person name="Oakley T.H."/>
            <person name="Plachetzki D.C."/>
            <person name="Zhai Y."/>
            <person name="Adamski M."/>
            <person name="Calcino A."/>
            <person name="Cummins S.F."/>
            <person name="Goodstein D.M."/>
            <person name="Harris C."/>
            <person name="Jackson D.J."/>
            <person name="Leys S.P."/>
            <person name="Shu S."/>
            <person name="Woodcroft B.J."/>
            <person name="Vervoort M."/>
            <person name="Kosik K.S."/>
            <person name="Manning G."/>
            <person name="Degnan B.M."/>
            <person name="Rokhsar D.S."/>
        </authorList>
    </citation>
    <scope>NUCLEOTIDE SEQUENCE [LARGE SCALE GENOMIC DNA]</scope>
</reference>
<dbReference type="PANTHER" id="PTHR45740">
    <property type="entry name" value="POLY [ADP-RIBOSE] POLYMERASE"/>
    <property type="match status" value="1"/>
</dbReference>
<dbReference type="SUPFAM" id="SSF56399">
    <property type="entry name" value="ADP-ribosylation"/>
    <property type="match status" value="1"/>
</dbReference>
<evidence type="ECO:0000313" key="2">
    <source>
        <dbReference type="EnsemblMetazoa" id="Aqu2.1.29231_001"/>
    </source>
</evidence>
<dbReference type="PANTHER" id="PTHR45740:SF2">
    <property type="entry name" value="POLY [ADP-RIBOSE] POLYMERASE"/>
    <property type="match status" value="1"/>
</dbReference>
<gene>
    <name evidence="2" type="primary">105313063</name>
</gene>
<dbReference type="InterPro" id="IPR012317">
    <property type="entry name" value="Poly(ADP-ribose)pol_cat_dom"/>
</dbReference>
<evidence type="ECO:0000313" key="3">
    <source>
        <dbReference type="Proteomes" id="UP000007879"/>
    </source>
</evidence>
<feature type="domain" description="PARP catalytic" evidence="1">
    <location>
        <begin position="105"/>
        <end position="251"/>
    </location>
</feature>
<organism evidence="2">
    <name type="scientific">Amphimedon queenslandica</name>
    <name type="common">Sponge</name>
    <dbReference type="NCBI Taxonomy" id="400682"/>
    <lineage>
        <taxon>Eukaryota</taxon>
        <taxon>Metazoa</taxon>
        <taxon>Porifera</taxon>
        <taxon>Demospongiae</taxon>
        <taxon>Heteroscleromorpha</taxon>
        <taxon>Haplosclerida</taxon>
        <taxon>Niphatidae</taxon>
        <taxon>Amphimedon</taxon>
    </lineage>
</organism>
<name>A0A1X7UNK6_AMPQE</name>
<proteinExistence type="predicted"/>
<dbReference type="InterPro" id="IPR051712">
    <property type="entry name" value="ARTD-AVP"/>
</dbReference>
<dbReference type="EnsemblMetazoa" id="Aqu2.1.29231_001">
    <property type="protein sequence ID" value="Aqu2.1.29231_001"/>
    <property type="gene ID" value="Aqu2.1.29231"/>
</dbReference>
<dbReference type="GO" id="GO:0005634">
    <property type="term" value="C:nucleus"/>
    <property type="evidence" value="ECO:0007669"/>
    <property type="project" value="TreeGrafter"/>
</dbReference>
<dbReference type="Proteomes" id="UP000007879">
    <property type="component" value="Unassembled WGS sequence"/>
</dbReference>
<sequence>MATSPSTSQAQMCLMCKKNGRDDCSVFCRSCELEYPYCYECGEKERNIPYKLCSDCYSKTRSERRAIKEIKKQPLLSRLDAKKAEYQRAHEIFKSKWVKYLPVPEPEAIFAVSNSKIWESFQKYAKDLKEKDSDATTDYFFHGTTLQCDLLEQNETCDDSNCGICGIVARGFDKSLIGKNIPRFKRYGEAFYLAPNSSKCHDYTQGKEDIGMRAQLLCLVACGTKFETTKDHTRLMKAPEKCDSVYGNSGGTLNYEEVAIYESRAILPEFVIVYSKNGVHKIAK</sequence>
<protein>
    <recommendedName>
        <fullName evidence="1">PARP catalytic domain-containing protein</fullName>
    </recommendedName>
</protein>
<dbReference type="EnsemblMetazoa" id="XM_011406188.2">
    <property type="protein sequence ID" value="XP_011404490.1"/>
    <property type="gene ID" value="LOC105313063"/>
</dbReference>
<dbReference type="eggNOG" id="ENOG502S7VA">
    <property type="taxonomic scope" value="Eukaryota"/>
</dbReference>
<evidence type="ECO:0000259" key="1">
    <source>
        <dbReference type="Pfam" id="PF00644"/>
    </source>
</evidence>
<dbReference type="OrthoDB" id="4772757at2759"/>
<accession>A0A1X7UNK6</accession>
<dbReference type="GO" id="GO:1990404">
    <property type="term" value="F:NAD+-protein mono-ADP-ribosyltransferase activity"/>
    <property type="evidence" value="ECO:0007669"/>
    <property type="project" value="TreeGrafter"/>
</dbReference>
<dbReference type="AlphaFoldDB" id="A0A1X7UNK6"/>
<dbReference type="InParanoid" id="A0A1X7UNK6"/>